<evidence type="ECO:0008006" key="3">
    <source>
        <dbReference type="Google" id="ProtNLM"/>
    </source>
</evidence>
<dbReference type="Gene3D" id="3.30.1200.10">
    <property type="entry name" value="YggU-like"/>
    <property type="match status" value="1"/>
</dbReference>
<reference evidence="1 2" key="1">
    <citation type="journal article" date="2015" name="Nature">
        <title>rRNA introns, odd ribosomes, and small enigmatic genomes across a large radiation of phyla.</title>
        <authorList>
            <person name="Brown C.T."/>
            <person name="Hug L.A."/>
            <person name="Thomas B.C."/>
            <person name="Sharon I."/>
            <person name="Castelle C.J."/>
            <person name="Singh A."/>
            <person name="Wilkins M.J."/>
            <person name="Williams K.H."/>
            <person name="Banfield J.F."/>
        </authorList>
    </citation>
    <scope>NUCLEOTIDE SEQUENCE [LARGE SCALE GENOMIC DNA]</scope>
</reference>
<evidence type="ECO:0000313" key="2">
    <source>
        <dbReference type="Proteomes" id="UP000034753"/>
    </source>
</evidence>
<dbReference type="Proteomes" id="UP000034753">
    <property type="component" value="Unassembled WGS sequence"/>
</dbReference>
<dbReference type="AlphaFoldDB" id="A0A0G0WLE6"/>
<evidence type="ECO:0000313" key="1">
    <source>
        <dbReference type="EMBL" id="KKS13610.1"/>
    </source>
</evidence>
<name>A0A0G0WLE6_9BACT</name>
<sequence>MRTIMVKVKPNASEAKIISENGNELVVAVAAPAENNKNPLMRVFEL</sequence>
<organism evidence="1 2">
    <name type="scientific">Candidatus Daviesbacteria bacterium GW2011_GWB1_41_5</name>
    <dbReference type="NCBI Taxonomy" id="1618429"/>
    <lineage>
        <taxon>Bacteria</taxon>
        <taxon>Candidatus Daviesiibacteriota</taxon>
    </lineage>
</organism>
<proteinExistence type="predicted"/>
<dbReference type="EMBL" id="LCBN01000021">
    <property type="protein sequence ID" value="KKS13610.1"/>
    <property type="molecule type" value="Genomic_DNA"/>
</dbReference>
<accession>A0A0G0WLE6</accession>
<comment type="caution">
    <text evidence="1">The sequence shown here is derived from an EMBL/GenBank/DDBJ whole genome shotgun (WGS) entry which is preliminary data.</text>
</comment>
<protein>
    <recommendedName>
        <fullName evidence="3">DUF167 domain-containing protein</fullName>
    </recommendedName>
</protein>
<dbReference type="SUPFAM" id="SSF69786">
    <property type="entry name" value="YggU-like"/>
    <property type="match status" value="1"/>
</dbReference>
<gene>
    <name evidence="1" type="ORF">UU67_C0021G0013</name>
</gene>
<dbReference type="InterPro" id="IPR036591">
    <property type="entry name" value="YggU-like_sf"/>
</dbReference>